<dbReference type="GO" id="GO:0051287">
    <property type="term" value="F:NAD binding"/>
    <property type="evidence" value="ECO:0007669"/>
    <property type="project" value="UniProtKB-ARBA"/>
</dbReference>
<sequence length="383" mass="40522">MNQGVVGMIANPVSARDIRRVVAASGSLTLNDRVSIVLKILSGLKAGGVHQVWMMPDKTGLSDMVQREVNRGQAALAKSAISKQASSKQAAPKKVGERQGFPELKLLPTPITGTDQDTISAARECEEYKVSAIVVLGGDGTHRLVVKHARNTPITGYSTGTNNAFPETIEPSLIGLATALYASGQISKETALSPNKLLQLRIQEKADSGAEGKTALIEDIALVDAAITSDRFVGSKAVWQPDTLRAVYVTFASAMQVGLSSIIGLSAPVERTDPCGRFVELSSDADVSSLTNTSRLMVPLIPGAFLPVAIQTLSTLNPNQPVGLRYGSAAIALDGEREHIVEALDDVTLELIPNAFFTINVEACMNACAARMLLCNQQGECDA</sequence>
<comment type="caution">
    <text evidence="1">The sequence shown here is derived from an EMBL/GenBank/DDBJ whole genome shotgun (WGS) entry which is preliminary data.</text>
</comment>
<dbReference type="PIRSF" id="PIRSF018567">
    <property type="entry name" value="AcoX"/>
    <property type="match status" value="1"/>
</dbReference>
<evidence type="ECO:0000313" key="2">
    <source>
        <dbReference type="Proteomes" id="UP001156690"/>
    </source>
</evidence>
<dbReference type="PANTHER" id="PTHR40697:SF3">
    <property type="entry name" value="ACETOIN CATABOLISM PROTEIN X"/>
    <property type="match status" value="1"/>
</dbReference>
<reference evidence="2" key="1">
    <citation type="journal article" date="2019" name="Int. J. Syst. Evol. Microbiol.">
        <title>The Global Catalogue of Microorganisms (GCM) 10K type strain sequencing project: providing services to taxonomists for standard genome sequencing and annotation.</title>
        <authorList>
            <consortium name="The Broad Institute Genomics Platform"/>
            <consortium name="The Broad Institute Genome Sequencing Center for Infectious Disease"/>
            <person name="Wu L."/>
            <person name="Ma J."/>
        </authorList>
    </citation>
    <scope>NUCLEOTIDE SEQUENCE [LARGE SCALE GENOMIC DNA]</scope>
    <source>
        <strain evidence="2">NBRC 15640</strain>
    </source>
</reference>
<keyword evidence="2" id="KW-1185">Reference proteome</keyword>
<dbReference type="EMBL" id="BSNX01000020">
    <property type="protein sequence ID" value="GLQ72690.1"/>
    <property type="molecule type" value="Genomic_DNA"/>
</dbReference>
<evidence type="ECO:0008006" key="3">
    <source>
        <dbReference type="Google" id="ProtNLM"/>
    </source>
</evidence>
<protein>
    <recommendedName>
        <fullName evidence="3">Acetoin catabolism protein X</fullName>
    </recommendedName>
</protein>
<dbReference type="GO" id="GO:0005524">
    <property type="term" value="F:ATP binding"/>
    <property type="evidence" value="ECO:0007669"/>
    <property type="project" value="UniProtKB-ARBA"/>
</dbReference>
<dbReference type="Gene3D" id="3.40.50.10330">
    <property type="entry name" value="Probable inorganic polyphosphate/atp-NAD kinase, domain 1"/>
    <property type="match status" value="1"/>
</dbReference>
<organism evidence="1 2">
    <name type="scientific">Vibrio penaeicida</name>
    <dbReference type="NCBI Taxonomy" id="104609"/>
    <lineage>
        <taxon>Bacteria</taxon>
        <taxon>Pseudomonadati</taxon>
        <taxon>Pseudomonadota</taxon>
        <taxon>Gammaproteobacteria</taxon>
        <taxon>Vibrionales</taxon>
        <taxon>Vibrionaceae</taxon>
        <taxon>Vibrio</taxon>
    </lineage>
</organism>
<gene>
    <name evidence="1" type="ORF">GCM10007932_20500</name>
</gene>
<name>A0AAV5NPX1_9VIBR</name>
<dbReference type="GO" id="GO:0006741">
    <property type="term" value="P:NADP+ biosynthetic process"/>
    <property type="evidence" value="ECO:0007669"/>
    <property type="project" value="InterPro"/>
</dbReference>
<evidence type="ECO:0000313" key="1">
    <source>
        <dbReference type="EMBL" id="GLQ72690.1"/>
    </source>
</evidence>
<dbReference type="PANTHER" id="PTHR40697">
    <property type="entry name" value="ACETOIN CATABOLISM PROTEIN X"/>
    <property type="match status" value="1"/>
</dbReference>
<dbReference type="AlphaFoldDB" id="A0AAV5NPX1"/>
<dbReference type="InterPro" id="IPR002504">
    <property type="entry name" value="NADK"/>
</dbReference>
<dbReference type="InterPro" id="IPR017438">
    <property type="entry name" value="ATP-NAD_kinase_N"/>
</dbReference>
<dbReference type="Pfam" id="PF01513">
    <property type="entry name" value="NAD_kinase"/>
    <property type="match status" value="1"/>
</dbReference>
<dbReference type="InterPro" id="IPR011391">
    <property type="entry name" value="AcoX_kinase"/>
</dbReference>
<dbReference type="InterPro" id="IPR039065">
    <property type="entry name" value="AcoX-like"/>
</dbReference>
<accession>A0AAV5NPX1</accession>
<proteinExistence type="predicted"/>
<dbReference type="RefSeq" id="WP_126607220.1">
    <property type="nucleotide sequence ID" value="NZ_AP025144.1"/>
</dbReference>
<dbReference type="InterPro" id="IPR016064">
    <property type="entry name" value="NAD/diacylglycerol_kinase_sf"/>
</dbReference>
<dbReference type="GO" id="GO:0003951">
    <property type="term" value="F:NAD+ kinase activity"/>
    <property type="evidence" value="ECO:0007669"/>
    <property type="project" value="InterPro"/>
</dbReference>
<dbReference type="Proteomes" id="UP001156690">
    <property type="component" value="Unassembled WGS sequence"/>
</dbReference>
<dbReference type="SUPFAM" id="SSF111331">
    <property type="entry name" value="NAD kinase/diacylglycerol kinase-like"/>
    <property type="match status" value="1"/>
</dbReference>